<feature type="transmembrane region" description="Helical" evidence="8">
    <location>
        <begin position="173"/>
        <end position="201"/>
    </location>
</feature>
<evidence type="ECO:0000256" key="3">
    <source>
        <dbReference type="ARBA" id="ARBA00022676"/>
    </source>
</evidence>
<keyword evidence="4" id="KW-0808">Transferase</keyword>
<evidence type="ECO:0000313" key="9">
    <source>
        <dbReference type="EMBL" id="HGT37693.1"/>
    </source>
</evidence>
<evidence type="ECO:0000256" key="8">
    <source>
        <dbReference type="SAM" id="Phobius"/>
    </source>
</evidence>
<feature type="transmembrane region" description="Helical" evidence="8">
    <location>
        <begin position="144"/>
        <end position="161"/>
    </location>
</feature>
<feature type="transmembrane region" description="Helical" evidence="8">
    <location>
        <begin position="83"/>
        <end position="108"/>
    </location>
</feature>
<name>A0A7C4LIK7_9PLAN</name>
<keyword evidence="7 8" id="KW-0472">Membrane</keyword>
<keyword evidence="3" id="KW-0328">Glycosyltransferase</keyword>
<evidence type="ECO:0000256" key="7">
    <source>
        <dbReference type="ARBA" id="ARBA00023136"/>
    </source>
</evidence>
<accession>A0A7C4LIK7</accession>
<comment type="caution">
    <text evidence="9">The sequence shown here is derived from an EMBL/GenBank/DDBJ whole genome shotgun (WGS) entry which is preliminary data.</text>
</comment>
<dbReference type="InterPro" id="IPR050297">
    <property type="entry name" value="LipidA_mod_glycosyltrf_83"/>
</dbReference>
<keyword evidence="2" id="KW-1003">Cell membrane</keyword>
<dbReference type="PANTHER" id="PTHR33908">
    <property type="entry name" value="MANNOSYLTRANSFERASE YKCB-RELATED"/>
    <property type="match status" value="1"/>
</dbReference>
<comment type="subcellular location">
    <subcellularLocation>
        <location evidence="1">Cell membrane</location>
        <topology evidence="1">Multi-pass membrane protein</topology>
    </subcellularLocation>
</comment>
<feature type="transmembrane region" description="Helical" evidence="8">
    <location>
        <begin position="12"/>
        <end position="36"/>
    </location>
</feature>
<organism evidence="9">
    <name type="scientific">Schlesneria paludicola</name>
    <dbReference type="NCBI Taxonomy" id="360056"/>
    <lineage>
        <taxon>Bacteria</taxon>
        <taxon>Pseudomonadati</taxon>
        <taxon>Planctomycetota</taxon>
        <taxon>Planctomycetia</taxon>
        <taxon>Planctomycetales</taxon>
        <taxon>Planctomycetaceae</taxon>
        <taxon>Schlesneria</taxon>
    </lineage>
</organism>
<feature type="transmembrane region" description="Helical" evidence="8">
    <location>
        <begin position="339"/>
        <end position="359"/>
    </location>
</feature>
<dbReference type="EMBL" id="DSVQ01000001">
    <property type="protein sequence ID" value="HGT37693.1"/>
    <property type="molecule type" value="Genomic_DNA"/>
</dbReference>
<sequence length="426" mass="46020">MTGERDASEQRDTYGLVAAVLLALAARVAACGIWAADLTVDRDAYWGIAGQILAGHGFCTPGTTQPTAFRAPLYPLLLAGASWLLPTAWATGVVNVGAGIGTVVSTWWSARLCRLSPRHSAWAAGLIAVDPLLVRYTAQPMTECVFAALSATLVGLLLSAGEGPRSGRRWLCSGVVAGLAALCRPTIWPFALLISLAVLVVQRRKMRAAILAVTCFWLGMLGTVGPWAARNAWVMGWPIVTTTHGGYTLLLGNNPVFYAEVASQPWGTVWTGPGLERWQRELRAEMEQALGPSAGEVASDRWQTQRAWQHIRRDKHGFVHGVLYRVRSLWSLSPRGEHAGAMTWPIAAWYGALLVLAAWGMGRVLMTPGGITAWVLLGWIVSVQAVHVFYWTDTRMRAPLHPVLAITAAACVCGRSTACHCLQRPS</sequence>
<evidence type="ECO:0000256" key="5">
    <source>
        <dbReference type="ARBA" id="ARBA00022692"/>
    </source>
</evidence>
<keyword evidence="6 8" id="KW-1133">Transmembrane helix</keyword>
<reference evidence="9" key="1">
    <citation type="journal article" date="2020" name="mSystems">
        <title>Genome- and Community-Level Interaction Insights into Carbon Utilization and Element Cycling Functions of Hydrothermarchaeota in Hydrothermal Sediment.</title>
        <authorList>
            <person name="Zhou Z."/>
            <person name="Liu Y."/>
            <person name="Xu W."/>
            <person name="Pan J."/>
            <person name="Luo Z.H."/>
            <person name="Li M."/>
        </authorList>
    </citation>
    <scope>NUCLEOTIDE SEQUENCE [LARGE SCALE GENOMIC DNA]</scope>
    <source>
        <strain evidence="9">SpSt-508</strain>
    </source>
</reference>
<evidence type="ECO:0000256" key="4">
    <source>
        <dbReference type="ARBA" id="ARBA00022679"/>
    </source>
</evidence>
<evidence type="ECO:0000256" key="2">
    <source>
        <dbReference type="ARBA" id="ARBA00022475"/>
    </source>
</evidence>
<dbReference type="GO" id="GO:0016763">
    <property type="term" value="F:pentosyltransferase activity"/>
    <property type="evidence" value="ECO:0007669"/>
    <property type="project" value="TreeGrafter"/>
</dbReference>
<evidence type="ECO:0000256" key="6">
    <source>
        <dbReference type="ARBA" id="ARBA00022989"/>
    </source>
</evidence>
<dbReference type="PANTHER" id="PTHR33908:SF11">
    <property type="entry name" value="MEMBRANE PROTEIN"/>
    <property type="match status" value="1"/>
</dbReference>
<proteinExistence type="predicted"/>
<dbReference type="GO" id="GO:0005886">
    <property type="term" value="C:plasma membrane"/>
    <property type="evidence" value="ECO:0007669"/>
    <property type="project" value="UniProtKB-SubCell"/>
</dbReference>
<protein>
    <submittedName>
        <fullName evidence="9">Uncharacterized protein</fullName>
    </submittedName>
</protein>
<gene>
    <name evidence="9" type="ORF">ENS64_00245</name>
</gene>
<dbReference type="AlphaFoldDB" id="A0A7C4LIK7"/>
<keyword evidence="5 8" id="KW-0812">Transmembrane</keyword>
<feature type="transmembrane region" description="Helical" evidence="8">
    <location>
        <begin position="371"/>
        <end position="391"/>
    </location>
</feature>
<dbReference type="GO" id="GO:0009103">
    <property type="term" value="P:lipopolysaccharide biosynthetic process"/>
    <property type="evidence" value="ECO:0007669"/>
    <property type="project" value="UniProtKB-ARBA"/>
</dbReference>
<feature type="transmembrane region" description="Helical" evidence="8">
    <location>
        <begin position="208"/>
        <end position="229"/>
    </location>
</feature>
<evidence type="ECO:0000256" key="1">
    <source>
        <dbReference type="ARBA" id="ARBA00004651"/>
    </source>
</evidence>